<dbReference type="OrthoDB" id="8442111at2"/>
<organism evidence="1 2">
    <name type="scientific">Roseicella frigidaeris</name>
    <dbReference type="NCBI Taxonomy" id="2230885"/>
    <lineage>
        <taxon>Bacteria</taxon>
        <taxon>Pseudomonadati</taxon>
        <taxon>Pseudomonadota</taxon>
        <taxon>Alphaproteobacteria</taxon>
        <taxon>Acetobacterales</taxon>
        <taxon>Roseomonadaceae</taxon>
        <taxon>Roseicella</taxon>
    </lineage>
</organism>
<keyword evidence="2" id="KW-1185">Reference proteome</keyword>
<protein>
    <submittedName>
        <fullName evidence="1">Uncharacterized protein</fullName>
    </submittedName>
</protein>
<evidence type="ECO:0000313" key="2">
    <source>
        <dbReference type="Proteomes" id="UP000249065"/>
    </source>
</evidence>
<comment type="caution">
    <text evidence="1">The sequence shown here is derived from an EMBL/GenBank/DDBJ whole genome shotgun (WGS) entry which is preliminary data.</text>
</comment>
<proteinExistence type="predicted"/>
<dbReference type="AlphaFoldDB" id="A0A327MD21"/>
<name>A0A327MD21_9PROT</name>
<dbReference type="EMBL" id="QLIX01000012">
    <property type="protein sequence ID" value="RAI58048.1"/>
    <property type="molecule type" value="Genomic_DNA"/>
</dbReference>
<evidence type="ECO:0000313" key="1">
    <source>
        <dbReference type="EMBL" id="RAI58048.1"/>
    </source>
</evidence>
<dbReference type="Proteomes" id="UP000249065">
    <property type="component" value="Unassembled WGS sequence"/>
</dbReference>
<reference evidence="2" key="1">
    <citation type="submission" date="2018-06" db="EMBL/GenBank/DDBJ databases">
        <authorList>
            <person name="Khan S.A."/>
        </authorList>
    </citation>
    <scope>NUCLEOTIDE SEQUENCE [LARGE SCALE GENOMIC DNA]</scope>
    <source>
        <strain evidence="2">DB-1506</strain>
    </source>
</reference>
<accession>A0A327MD21</accession>
<sequence>MRGTMLLTNRTAIRHDPGMSITVEYPHHAASGAPRPLSAQTLWAVAAQVRRQAMTEHGAFALPLAALVAATRTVSANGRAIVVAWELDHPVHDGSGEAVLGVCETDPDMPGTALVSVNARMVAGRPDLAVSTAAHELGHVVFDVPVALGEPARRYRAVTTGPSALLDRTTAASERRANEFMGALLAPPVQLHLRMLVHARSERLRTVHAAHRGRQGCRVLAGDNPRELIEGVVAALAGDFGVSERFIAVRLSRYGLVQGEQR</sequence>
<gene>
    <name evidence="1" type="ORF">DOO78_16335</name>
</gene>